<accession>A0A5C6LM26</accession>
<evidence type="ECO:0000313" key="4">
    <source>
        <dbReference type="Proteomes" id="UP000318041"/>
    </source>
</evidence>
<dbReference type="Proteomes" id="UP000318041">
    <property type="component" value="Unassembled WGS sequence"/>
</dbReference>
<comment type="caution">
    <text evidence="3">The sequence shown here is derived from an EMBL/GenBank/DDBJ whole genome shotgun (WGS) entry which is preliminary data.</text>
</comment>
<name>A0A5C6LM26_BACFG</name>
<sequence>MHENQQKDFSIHKGNRETDLRKGNSSGISSFQSGQIAVLIDELYHNLCDRPQPTEKIPQRITNVKEELRQPIQEPDNRLHLYSKGVSPNFRLKAVEK</sequence>
<dbReference type="EMBL" id="VWCJ01000005">
    <property type="protein sequence ID" value="KAA4998524.1"/>
    <property type="molecule type" value="Genomic_DNA"/>
</dbReference>
<organism evidence="3 4">
    <name type="scientific">Bacteroides fragilis</name>
    <dbReference type="NCBI Taxonomy" id="817"/>
    <lineage>
        <taxon>Bacteria</taxon>
        <taxon>Pseudomonadati</taxon>
        <taxon>Bacteroidota</taxon>
        <taxon>Bacteroidia</taxon>
        <taxon>Bacteroidales</taxon>
        <taxon>Bacteroidaceae</taxon>
        <taxon>Bacteroides</taxon>
    </lineage>
</organism>
<feature type="compositionally biased region" description="Basic and acidic residues" evidence="1">
    <location>
        <begin position="1"/>
        <end position="22"/>
    </location>
</feature>
<evidence type="ECO:0000313" key="3">
    <source>
        <dbReference type="EMBL" id="TWV79307.1"/>
    </source>
</evidence>
<reference evidence="2 5" key="1">
    <citation type="journal article" date="2019" name="Nat. Med.">
        <title>A library of human gut bacterial isolates paired with longitudinal multiomics data enables mechanistic microbiome research.</title>
        <authorList>
            <person name="Poyet M."/>
            <person name="Groussin M."/>
            <person name="Gibbons S.M."/>
            <person name="Avila-Pacheco J."/>
            <person name="Jiang X."/>
            <person name="Kearney S.M."/>
            <person name="Perrotta A.R."/>
            <person name="Berdy B."/>
            <person name="Zhao S."/>
            <person name="Lieberman T.D."/>
            <person name="Swanson P.K."/>
            <person name="Smith M."/>
            <person name="Roesemann S."/>
            <person name="Alexander J.E."/>
            <person name="Rich S.A."/>
            <person name="Livny J."/>
            <person name="Vlamakis H."/>
            <person name="Clish C."/>
            <person name="Bullock K."/>
            <person name="Deik A."/>
            <person name="Scott J."/>
            <person name="Pierce K.A."/>
            <person name="Xavier R.J."/>
            <person name="Alm E.J."/>
        </authorList>
    </citation>
    <scope>NUCLEOTIDE SEQUENCE [LARGE SCALE GENOMIC DNA]</scope>
    <source>
        <strain evidence="2 5">BIOML-A46</strain>
    </source>
</reference>
<gene>
    <name evidence="2" type="ORF">F2Z89_10315</name>
    <name evidence="3" type="ORF">FSA08_00080</name>
</gene>
<evidence type="ECO:0000313" key="5">
    <source>
        <dbReference type="Proteomes" id="UP000460666"/>
    </source>
</evidence>
<feature type="region of interest" description="Disordered" evidence="1">
    <location>
        <begin position="1"/>
        <end position="29"/>
    </location>
</feature>
<dbReference type="Proteomes" id="UP000460666">
    <property type="component" value="Unassembled WGS sequence"/>
</dbReference>
<protein>
    <submittedName>
        <fullName evidence="3">Uncharacterized protein</fullName>
    </submittedName>
</protein>
<proteinExistence type="predicted"/>
<evidence type="ECO:0000256" key="1">
    <source>
        <dbReference type="SAM" id="MobiDB-lite"/>
    </source>
</evidence>
<dbReference type="AlphaFoldDB" id="A0A5C6LM26"/>
<reference evidence="3 4" key="2">
    <citation type="submission" date="2019-08" db="EMBL/GenBank/DDBJ databases">
        <title>Genome sequencing of Bacteroides fragilis Sample_iSURF_9.</title>
        <authorList>
            <person name="Chandler J.E."/>
            <person name="Ruoff K.L."/>
            <person name="Price C.E."/>
            <person name="Valls R.A."/>
            <person name="O'Toole G.A."/>
        </authorList>
    </citation>
    <scope>NUCLEOTIDE SEQUENCE [LARGE SCALE GENOMIC DNA]</scope>
    <source>
        <strain evidence="3 4">CFPLTA004_1B</strain>
    </source>
</reference>
<evidence type="ECO:0000313" key="2">
    <source>
        <dbReference type="EMBL" id="KAA4998524.1"/>
    </source>
</evidence>
<dbReference type="EMBL" id="VOHY01000001">
    <property type="protein sequence ID" value="TWV79307.1"/>
    <property type="molecule type" value="Genomic_DNA"/>
</dbReference>